<feature type="region of interest" description="Disordered" evidence="1">
    <location>
        <begin position="1"/>
        <end position="46"/>
    </location>
</feature>
<gene>
    <name evidence="2" type="ORF">J8380_00345</name>
</gene>
<evidence type="ECO:0008006" key="4">
    <source>
        <dbReference type="Google" id="ProtNLM"/>
    </source>
</evidence>
<dbReference type="Proteomes" id="UP000672027">
    <property type="component" value="Chromosome"/>
</dbReference>
<evidence type="ECO:0000313" key="2">
    <source>
        <dbReference type="EMBL" id="QTR50072.1"/>
    </source>
</evidence>
<name>A0ABX7X460_9GAMM</name>
<dbReference type="RefSeq" id="WP_210226935.1">
    <property type="nucleotide sequence ID" value="NZ_CP072800.1"/>
</dbReference>
<evidence type="ECO:0000313" key="3">
    <source>
        <dbReference type="Proteomes" id="UP000672027"/>
    </source>
</evidence>
<feature type="compositionally biased region" description="Polar residues" evidence="1">
    <location>
        <begin position="1"/>
        <end position="13"/>
    </location>
</feature>
<keyword evidence="3" id="KW-1185">Reference proteome</keyword>
<protein>
    <recommendedName>
        <fullName evidence="4">Transposase</fullName>
    </recommendedName>
</protein>
<proteinExistence type="predicted"/>
<organism evidence="2 3">
    <name type="scientific">Candidatus Thiothrix anitrata</name>
    <dbReference type="NCBI Taxonomy" id="2823902"/>
    <lineage>
        <taxon>Bacteria</taxon>
        <taxon>Pseudomonadati</taxon>
        <taxon>Pseudomonadota</taxon>
        <taxon>Gammaproteobacteria</taxon>
        <taxon>Thiotrichales</taxon>
        <taxon>Thiotrichaceae</taxon>
        <taxon>Thiothrix</taxon>
    </lineage>
</organism>
<accession>A0ABX7X460</accession>
<evidence type="ECO:0000256" key="1">
    <source>
        <dbReference type="SAM" id="MobiDB-lite"/>
    </source>
</evidence>
<sequence>MGISQSFQPLLQSETHEKNPPAKQRSRLSPRQASKIKQRDVSAQKRVIAAQQRKKTALVYEMHRTILQHFPHLLDWMRQVDDRRKKASDYELAAHLTACLALFLFKSESRNQYS</sequence>
<reference evidence="2 3" key="1">
    <citation type="submission" date="2021-04" db="EMBL/GenBank/DDBJ databases">
        <title>Genomics, taxonomy and metabolism of representatives of sulfur bacteria of the genus Thiothrix: Thiothrix fructosivorans QT, Thiothrix unzii A1T and three new species, Thiothrix subterranea sp. nov., Thiothrix litoralis sp. nov. and 'Candidatus Thiothrix anitrata' sp. nov.</title>
        <authorList>
            <person name="Ravin N.V."/>
            <person name="Smolyakov D."/>
            <person name="Rudenko T.S."/>
            <person name="Mardanov A.V."/>
            <person name="Beletsky A.V."/>
            <person name="Markov N.D."/>
            <person name="Fomenkov A.I."/>
            <person name="Roberts R.J."/>
            <person name="Karnachuk O.V."/>
            <person name="Novikov A."/>
            <person name="Grabovich M.Y."/>
        </authorList>
    </citation>
    <scope>NUCLEOTIDE SEQUENCE [LARGE SCALE GENOMIC DNA]</scope>
    <source>
        <strain evidence="2 3">A52</strain>
    </source>
</reference>
<dbReference type="EMBL" id="CP072800">
    <property type="protein sequence ID" value="QTR50072.1"/>
    <property type="molecule type" value="Genomic_DNA"/>
</dbReference>